<evidence type="ECO:0000313" key="2">
    <source>
        <dbReference type="EMBL" id="KAJ4438529.1"/>
    </source>
</evidence>
<dbReference type="Pfam" id="PF13384">
    <property type="entry name" value="HTH_23"/>
    <property type="match status" value="1"/>
</dbReference>
<gene>
    <name evidence="2" type="ORF">ANN_14474</name>
</gene>
<keyword evidence="3" id="KW-1185">Reference proteome</keyword>
<proteinExistence type="predicted"/>
<organism evidence="2 3">
    <name type="scientific">Periplaneta americana</name>
    <name type="common">American cockroach</name>
    <name type="synonym">Blatta americana</name>
    <dbReference type="NCBI Taxonomy" id="6978"/>
    <lineage>
        <taxon>Eukaryota</taxon>
        <taxon>Metazoa</taxon>
        <taxon>Ecdysozoa</taxon>
        <taxon>Arthropoda</taxon>
        <taxon>Hexapoda</taxon>
        <taxon>Insecta</taxon>
        <taxon>Pterygota</taxon>
        <taxon>Neoptera</taxon>
        <taxon>Polyneoptera</taxon>
        <taxon>Dictyoptera</taxon>
        <taxon>Blattodea</taxon>
        <taxon>Blattoidea</taxon>
        <taxon>Blattidae</taxon>
        <taxon>Blattinae</taxon>
        <taxon>Periplaneta</taxon>
    </lineage>
</organism>
<feature type="non-terminal residue" evidence="2">
    <location>
        <position position="185"/>
    </location>
</feature>
<evidence type="ECO:0000313" key="3">
    <source>
        <dbReference type="Proteomes" id="UP001148838"/>
    </source>
</evidence>
<comment type="caution">
    <text evidence="2">The sequence shown here is derived from an EMBL/GenBank/DDBJ whole genome shotgun (WGS) entry which is preliminary data.</text>
</comment>
<reference evidence="2 3" key="1">
    <citation type="journal article" date="2022" name="Allergy">
        <title>Genome assembly and annotation of Periplaneta americana reveal a comprehensive cockroach allergen profile.</title>
        <authorList>
            <person name="Wang L."/>
            <person name="Xiong Q."/>
            <person name="Saelim N."/>
            <person name="Wang L."/>
            <person name="Nong W."/>
            <person name="Wan A.T."/>
            <person name="Shi M."/>
            <person name="Liu X."/>
            <person name="Cao Q."/>
            <person name="Hui J.H.L."/>
            <person name="Sookrung N."/>
            <person name="Leung T.F."/>
            <person name="Tungtrongchitr A."/>
            <person name="Tsui S.K.W."/>
        </authorList>
    </citation>
    <scope>NUCLEOTIDE SEQUENCE [LARGE SCALE GENOMIC DNA]</scope>
    <source>
        <strain evidence="2">PWHHKU_190912</strain>
    </source>
</reference>
<dbReference type="InterPro" id="IPR036397">
    <property type="entry name" value="RNaseH_sf"/>
</dbReference>
<dbReference type="Gene3D" id="3.30.420.10">
    <property type="entry name" value="Ribonuclease H-like superfamily/Ribonuclease H"/>
    <property type="match status" value="1"/>
</dbReference>
<evidence type="ECO:0008006" key="4">
    <source>
        <dbReference type="Google" id="ProtNLM"/>
    </source>
</evidence>
<evidence type="ECO:0000256" key="1">
    <source>
        <dbReference type="ARBA" id="ARBA00004123"/>
    </source>
</evidence>
<comment type="subcellular location">
    <subcellularLocation>
        <location evidence="1">Nucleus</location>
    </subcellularLocation>
</comment>
<dbReference type="InterPro" id="IPR009057">
    <property type="entry name" value="Homeodomain-like_sf"/>
</dbReference>
<name>A0ABQ8SXH6_PERAM</name>
<dbReference type="Proteomes" id="UP001148838">
    <property type="component" value="Unassembled WGS sequence"/>
</dbReference>
<protein>
    <recommendedName>
        <fullName evidence="4">Transposase</fullName>
    </recommendedName>
</protein>
<sequence>MADRRHRPDTCRQALLSLVREAGFSATETGRRLGVHDSTARRWVRLYREGIEHRLPDSGRKRRSTPAQDAALVAEVEANPHQSASSIKINARFPGSSRTVIRRLRLISIGIRSECPRKCVVGGEENCERDHKLQCHVDQPQKDALWNIIEDAWDRVSSRRQYLRRLIASIPRRMQAVIDAEDYIP</sequence>
<dbReference type="EMBL" id="JAJSOF020000019">
    <property type="protein sequence ID" value="KAJ4438529.1"/>
    <property type="molecule type" value="Genomic_DNA"/>
</dbReference>
<dbReference type="SUPFAM" id="SSF46689">
    <property type="entry name" value="Homeodomain-like"/>
    <property type="match status" value="1"/>
</dbReference>
<accession>A0ABQ8SXH6</accession>